<proteinExistence type="predicted"/>
<evidence type="ECO:0000313" key="2">
    <source>
        <dbReference type="EMBL" id="CAF4446598.1"/>
    </source>
</evidence>
<dbReference type="Proteomes" id="UP000663844">
    <property type="component" value="Unassembled WGS sequence"/>
</dbReference>
<keyword evidence="1" id="KW-1133">Transmembrane helix</keyword>
<evidence type="ECO:0000313" key="3">
    <source>
        <dbReference type="Proteomes" id="UP000663844"/>
    </source>
</evidence>
<comment type="caution">
    <text evidence="2">The sequence shown here is derived from an EMBL/GenBank/DDBJ whole genome shotgun (WGS) entry which is preliminary data.</text>
</comment>
<name>A0A820S5C6_9BILA</name>
<dbReference type="EMBL" id="CAJOAZ010032321">
    <property type="protein sequence ID" value="CAF4446598.1"/>
    <property type="molecule type" value="Genomic_DNA"/>
</dbReference>
<feature type="non-terminal residue" evidence="2">
    <location>
        <position position="1"/>
    </location>
</feature>
<protein>
    <submittedName>
        <fullName evidence="2">Uncharacterized protein</fullName>
    </submittedName>
</protein>
<organism evidence="2 3">
    <name type="scientific">Adineta steineri</name>
    <dbReference type="NCBI Taxonomy" id="433720"/>
    <lineage>
        <taxon>Eukaryota</taxon>
        <taxon>Metazoa</taxon>
        <taxon>Spiralia</taxon>
        <taxon>Gnathifera</taxon>
        <taxon>Rotifera</taxon>
        <taxon>Eurotatoria</taxon>
        <taxon>Bdelloidea</taxon>
        <taxon>Adinetida</taxon>
        <taxon>Adinetidae</taxon>
        <taxon>Adineta</taxon>
    </lineage>
</organism>
<feature type="non-terminal residue" evidence="2">
    <location>
        <position position="106"/>
    </location>
</feature>
<reference evidence="2" key="1">
    <citation type="submission" date="2021-02" db="EMBL/GenBank/DDBJ databases">
        <authorList>
            <person name="Nowell W R."/>
        </authorList>
    </citation>
    <scope>NUCLEOTIDE SEQUENCE</scope>
</reference>
<keyword evidence="1" id="KW-0812">Transmembrane</keyword>
<dbReference type="AlphaFoldDB" id="A0A820S5C6"/>
<feature type="transmembrane region" description="Helical" evidence="1">
    <location>
        <begin position="44"/>
        <end position="63"/>
    </location>
</feature>
<accession>A0A820S5C6</accession>
<evidence type="ECO:0000256" key="1">
    <source>
        <dbReference type="SAM" id="Phobius"/>
    </source>
</evidence>
<gene>
    <name evidence="2" type="ORF">OXD698_LOCUS54139</name>
</gene>
<sequence>VDSPLSTSVYNYIQPEISFTANQTFLFFTFNYQPRLKIYDGETGLTGSYSAFIIALLIIALIFKYETILPFAKSSYGYVREIFLPSLIKKSSSALSSSQTNDQNVK</sequence>
<keyword evidence="1" id="KW-0472">Membrane</keyword>